<evidence type="ECO:0000313" key="3">
    <source>
        <dbReference type="Proteomes" id="UP000724874"/>
    </source>
</evidence>
<organism evidence="2 3">
    <name type="scientific">Gymnopilus junonius</name>
    <name type="common">Spectacular rustgill mushroom</name>
    <name type="synonym">Gymnopilus spectabilis subsp. junonius</name>
    <dbReference type="NCBI Taxonomy" id="109634"/>
    <lineage>
        <taxon>Eukaryota</taxon>
        <taxon>Fungi</taxon>
        <taxon>Dikarya</taxon>
        <taxon>Basidiomycota</taxon>
        <taxon>Agaricomycotina</taxon>
        <taxon>Agaricomycetes</taxon>
        <taxon>Agaricomycetidae</taxon>
        <taxon>Agaricales</taxon>
        <taxon>Agaricineae</taxon>
        <taxon>Hymenogastraceae</taxon>
        <taxon>Gymnopilus</taxon>
    </lineage>
</organism>
<dbReference type="AlphaFoldDB" id="A0A9P5NVP5"/>
<proteinExistence type="predicted"/>
<dbReference type="Proteomes" id="UP000724874">
    <property type="component" value="Unassembled WGS sequence"/>
</dbReference>
<keyword evidence="3" id="KW-1185">Reference proteome</keyword>
<evidence type="ECO:0000313" key="2">
    <source>
        <dbReference type="EMBL" id="KAF8906056.1"/>
    </source>
</evidence>
<reference evidence="2" key="1">
    <citation type="submission" date="2020-11" db="EMBL/GenBank/DDBJ databases">
        <authorList>
            <consortium name="DOE Joint Genome Institute"/>
            <person name="Ahrendt S."/>
            <person name="Riley R."/>
            <person name="Andreopoulos W."/>
            <person name="LaButti K."/>
            <person name="Pangilinan J."/>
            <person name="Ruiz-duenas F.J."/>
            <person name="Barrasa J.M."/>
            <person name="Sanchez-Garcia M."/>
            <person name="Camarero S."/>
            <person name="Miyauchi S."/>
            <person name="Serrano A."/>
            <person name="Linde D."/>
            <person name="Babiker R."/>
            <person name="Drula E."/>
            <person name="Ayuso-Fernandez I."/>
            <person name="Pacheco R."/>
            <person name="Padilla G."/>
            <person name="Ferreira P."/>
            <person name="Barriuso J."/>
            <person name="Kellner H."/>
            <person name="Castanera R."/>
            <person name="Alfaro M."/>
            <person name="Ramirez L."/>
            <person name="Pisabarro A.G."/>
            <person name="Kuo A."/>
            <person name="Tritt A."/>
            <person name="Lipzen A."/>
            <person name="He G."/>
            <person name="Yan M."/>
            <person name="Ng V."/>
            <person name="Cullen D."/>
            <person name="Martin F."/>
            <person name="Rosso M.-N."/>
            <person name="Henrissat B."/>
            <person name="Hibbett D."/>
            <person name="Martinez A.T."/>
            <person name="Grigoriev I.V."/>
        </authorList>
    </citation>
    <scope>NUCLEOTIDE SEQUENCE</scope>
    <source>
        <strain evidence="2">AH 44721</strain>
    </source>
</reference>
<evidence type="ECO:0000256" key="1">
    <source>
        <dbReference type="SAM" id="MobiDB-lite"/>
    </source>
</evidence>
<dbReference type="OrthoDB" id="2416294at2759"/>
<name>A0A9P5NVP5_GYMJU</name>
<gene>
    <name evidence="2" type="ORF">CPB84DRAFT_1823054</name>
</gene>
<feature type="region of interest" description="Disordered" evidence="1">
    <location>
        <begin position="61"/>
        <end position="84"/>
    </location>
</feature>
<dbReference type="EMBL" id="JADNYJ010000020">
    <property type="protein sequence ID" value="KAF8906056.1"/>
    <property type="molecule type" value="Genomic_DNA"/>
</dbReference>
<protein>
    <submittedName>
        <fullName evidence="2">Uncharacterized protein</fullName>
    </submittedName>
</protein>
<comment type="caution">
    <text evidence="2">The sequence shown here is derived from an EMBL/GenBank/DDBJ whole genome shotgun (WGS) entry which is preliminary data.</text>
</comment>
<sequence>MIWSSYSQIWVHVLVKQKVASLLPAQLLEKTRHLHTMARRKRKAAAAIANLKKAAKNCPYKRQKMDKNSESEAVEREESSYTEKRIQRMYPESSKEDQLEINTIAALESIPLQMMRKFANRSLRFMDAYIRGLNGLSYEKSMQVAVRRQFPANSSWLSMSHVQGRMAPSHVRRKPNLTPSRPGSKVQQHKKSSASDLVVHWFNPLDRQHAAYFDAVGKLRPASRDKVGDNFTVSTAVIRRNDTAGNRLFKLTKND</sequence>
<accession>A0A9P5NVP5</accession>
<feature type="region of interest" description="Disordered" evidence="1">
    <location>
        <begin position="167"/>
        <end position="192"/>
    </location>
</feature>
<feature type="compositionally biased region" description="Basic and acidic residues" evidence="1">
    <location>
        <begin position="63"/>
        <end position="84"/>
    </location>
</feature>